<evidence type="ECO:0000313" key="2">
    <source>
        <dbReference type="Proteomes" id="UP000252081"/>
    </source>
</evidence>
<organism evidence="1 2">
    <name type="scientific">Pedobacter miscanthi</name>
    <dbReference type="NCBI Taxonomy" id="2259170"/>
    <lineage>
        <taxon>Bacteria</taxon>
        <taxon>Pseudomonadati</taxon>
        <taxon>Bacteroidota</taxon>
        <taxon>Sphingobacteriia</taxon>
        <taxon>Sphingobacteriales</taxon>
        <taxon>Sphingobacteriaceae</taxon>
        <taxon>Pedobacter</taxon>
    </lineage>
</organism>
<reference evidence="1 2" key="1">
    <citation type="submission" date="2018-07" db="EMBL/GenBank/DDBJ databases">
        <title>A draft genome of a endophytic bacteria, a new species of Pedobacter.</title>
        <authorList>
            <person name="Zhang Z.D."/>
            <person name="Chen Z.J."/>
        </authorList>
    </citation>
    <scope>NUCLEOTIDE SEQUENCE [LARGE SCALE GENOMIC DNA]</scope>
    <source>
        <strain evidence="1 2">RS10</strain>
    </source>
</reference>
<evidence type="ECO:0000313" key="1">
    <source>
        <dbReference type="EMBL" id="RBQ08948.1"/>
    </source>
</evidence>
<dbReference type="EMBL" id="QNQU01000005">
    <property type="protein sequence ID" value="RBQ08948.1"/>
    <property type="molecule type" value="Genomic_DNA"/>
</dbReference>
<keyword evidence="2" id="KW-1185">Reference proteome</keyword>
<accession>A0A366L4Z0</accession>
<protein>
    <submittedName>
        <fullName evidence="1">Uncharacterized protein</fullName>
    </submittedName>
</protein>
<dbReference type="AlphaFoldDB" id="A0A366L4Z0"/>
<name>A0A366L4Z0_9SPHI</name>
<comment type="caution">
    <text evidence="1">The sequence shown here is derived from an EMBL/GenBank/DDBJ whole genome shotgun (WGS) entry which is preliminary data.</text>
</comment>
<gene>
    <name evidence="1" type="ORF">DRW42_06985</name>
</gene>
<dbReference type="Proteomes" id="UP000252081">
    <property type="component" value="Unassembled WGS sequence"/>
</dbReference>
<proteinExistence type="predicted"/>
<sequence length="187" mass="21310">MEIFRSIGKKLRSIISGQMEQYSNIFKQNNVTASRTLELDYLFGEGRAMDAYQLVRFADGNCWNVLYNGFLLGSLSKVDGIWIAANGENLDEKRITAIGKFIDSQHFNLLPDKIKAQWAEEVEEVVMEKDGSYLVICKDGADFGAFRFLFSIFISKLVEEEWPVNFKVYNAAFTEDFEVEVIGANDI</sequence>